<name>A0A9D2ES81_9FIRM</name>
<comment type="caution">
    <text evidence="2">The sequence shown here is derived from an EMBL/GenBank/DDBJ whole genome shotgun (WGS) entry which is preliminary data.</text>
</comment>
<dbReference type="Proteomes" id="UP000824048">
    <property type="component" value="Unassembled WGS sequence"/>
</dbReference>
<sequence length="56" mass="6566">MRTTPKLRAYLRRLRRKAPPPPPKTPLPDNPYHRCFTANRSFEELARARKNPPAGR</sequence>
<evidence type="ECO:0000256" key="1">
    <source>
        <dbReference type="SAM" id="MobiDB-lite"/>
    </source>
</evidence>
<reference evidence="2" key="2">
    <citation type="submission" date="2021-04" db="EMBL/GenBank/DDBJ databases">
        <authorList>
            <person name="Gilroy R."/>
        </authorList>
    </citation>
    <scope>NUCLEOTIDE SEQUENCE</scope>
    <source>
        <strain evidence="2">ChiSxjej1B13-11774</strain>
    </source>
</reference>
<feature type="region of interest" description="Disordered" evidence="1">
    <location>
        <begin position="13"/>
        <end position="33"/>
    </location>
</feature>
<evidence type="ECO:0000313" key="2">
    <source>
        <dbReference type="EMBL" id="HIZ42973.1"/>
    </source>
</evidence>
<protein>
    <submittedName>
        <fullName evidence="2">Uncharacterized protein</fullName>
    </submittedName>
</protein>
<reference evidence="2" key="1">
    <citation type="journal article" date="2021" name="PeerJ">
        <title>Extensive microbial diversity within the chicken gut microbiome revealed by metagenomics and culture.</title>
        <authorList>
            <person name="Gilroy R."/>
            <person name="Ravi A."/>
            <person name="Getino M."/>
            <person name="Pursley I."/>
            <person name="Horton D.L."/>
            <person name="Alikhan N.F."/>
            <person name="Baker D."/>
            <person name="Gharbi K."/>
            <person name="Hall N."/>
            <person name="Watson M."/>
            <person name="Adriaenssens E.M."/>
            <person name="Foster-Nyarko E."/>
            <person name="Jarju S."/>
            <person name="Secka A."/>
            <person name="Antonio M."/>
            <person name="Oren A."/>
            <person name="Chaudhuri R.R."/>
            <person name="La Ragione R."/>
            <person name="Hildebrand F."/>
            <person name="Pallen M.J."/>
        </authorList>
    </citation>
    <scope>NUCLEOTIDE SEQUENCE</scope>
    <source>
        <strain evidence="2">ChiSxjej1B13-11774</strain>
    </source>
</reference>
<proteinExistence type="predicted"/>
<dbReference type="AlphaFoldDB" id="A0A9D2ES81"/>
<accession>A0A9D2ES81</accession>
<dbReference type="EMBL" id="DXBP01000064">
    <property type="protein sequence ID" value="HIZ42973.1"/>
    <property type="molecule type" value="Genomic_DNA"/>
</dbReference>
<gene>
    <name evidence="2" type="ORF">H9811_10500</name>
</gene>
<organism evidence="2 3">
    <name type="scientific">Candidatus Gemmiger excrementigallinarum</name>
    <dbReference type="NCBI Taxonomy" id="2838609"/>
    <lineage>
        <taxon>Bacteria</taxon>
        <taxon>Bacillati</taxon>
        <taxon>Bacillota</taxon>
        <taxon>Clostridia</taxon>
        <taxon>Eubacteriales</taxon>
        <taxon>Gemmiger</taxon>
    </lineage>
</organism>
<feature type="compositionally biased region" description="Pro residues" evidence="1">
    <location>
        <begin position="19"/>
        <end position="29"/>
    </location>
</feature>
<evidence type="ECO:0000313" key="3">
    <source>
        <dbReference type="Proteomes" id="UP000824048"/>
    </source>
</evidence>